<organism evidence="2 3">
    <name type="scientific">Zophobas morio</name>
    <dbReference type="NCBI Taxonomy" id="2755281"/>
    <lineage>
        <taxon>Eukaryota</taxon>
        <taxon>Metazoa</taxon>
        <taxon>Ecdysozoa</taxon>
        <taxon>Arthropoda</taxon>
        <taxon>Hexapoda</taxon>
        <taxon>Insecta</taxon>
        <taxon>Pterygota</taxon>
        <taxon>Neoptera</taxon>
        <taxon>Endopterygota</taxon>
        <taxon>Coleoptera</taxon>
        <taxon>Polyphaga</taxon>
        <taxon>Cucujiformia</taxon>
        <taxon>Tenebrionidae</taxon>
        <taxon>Zophobas</taxon>
    </lineage>
</organism>
<feature type="compositionally biased region" description="Low complexity" evidence="1">
    <location>
        <begin position="45"/>
        <end position="57"/>
    </location>
</feature>
<proteinExistence type="predicted"/>
<evidence type="ECO:0000256" key="1">
    <source>
        <dbReference type="SAM" id="MobiDB-lite"/>
    </source>
</evidence>
<sequence>MWNYLAQCSNSMLNLTGSANILGLKALKLEATLLMRNYKIRKLSSSSNNVSSPSKNPNKCEEGRSNRNNSNNSEFLKEKLYDSFDGSPPFDLCCMNGCEDCVLFDYFAQQTMEEENSHNNKKVGGASPLEAFASFEKQLAKRKKKEFK</sequence>
<reference evidence="2" key="1">
    <citation type="journal article" date="2023" name="G3 (Bethesda)">
        <title>Whole genome assemblies of Zophobas morio and Tenebrio molitor.</title>
        <authorList>
            <person name="Kaur S."/>
            <person name="Stinson S.A."/>
            <person name="diCenzo G.C."/>
        </authorList>
    </citation>
    <scope>NUCLEOTIDE SEQUENCE</scope>
    <source>
        <strain evidence="2">QUZm001</strain>
    </source>
</reference>
<accession>A0AA38LYT8</accession>
<feature type="region of interest" description="Disordered" evidence="1">
    <location>
        <begin position="45"/>
        <end position="74"/>
    </location>
</feature>
<protein>
    <recommendedName>
        <fullName evidence="4">Oxidoreductase-like domain-containing protein</fullName>
    </recommendedName>
</protein>
<dbReference type="AlphaFoldDB" id="A0AA38LYT8"/>
<keyword evidence="3" id="KW-1185">Reference proteome</keyword>
<evidence type="ECO:0000313" key="2">
    <source>
        <dbReference type="EMBL" id="KAJ3616300.1"/>
    </source>
</evidence>
<dbReference type="Proteomes" id="UP001168821">
    <property type="component" value="Unassembled WGS sequence"/>
</dbReference>
<name>A0AA38LYT8_9CUCU</name>
<comment type="caution">
    <text evidence="2">The sequence shown here is derived from an EMBL/GenBank/DDBJ whole genome shotgun (WGS) entry which is preliminary data.</text>
</comment>
<evidence type="ECO:0008006" key="4">
    <source>
        <dbReference type="Google" id="ProtNLM"/>
    </source>
</evidence>
<evidence type="ECO:0000313" key="3">
    <source>
        <dbReference type="Proteomes" id="UP001168821"/>
    </source>
</evidence>
<gene>
    <name evidence="2" type="ORF">Zmor_011940</name>
</gene>
<dbReference type="EMBL" id="JALNTZ010003660">
    <property type="protein sequence ID" value="KAJ3616300.1"/>
    <property type="molecule type" value="Genomic_DNA"/>
</dbReference>